<keyword evidence="1" id="KW-0732">Signal</keyword>
<keyword evidence="4" id="KW-1185">Reference proteome</keyword>
<dbReference type="Proteomes" id="UP000295573">
    <property type="component" value="Unassembled WGS sequence"/>
</dbReference>
<dbReference type="InterPro" id="IPR047589">
    <property type="entry name" value="DUF11_rpt"/>
</dbReference>
<protein>
    <submittedName>
        <fullName evidence="3">Putative repeat protein (TIGR01451 family)</fullName>
    </submittedName>
</protein>
<dbReference type="InterPro" id="IPR013783">
    <property type="entry name" value="Ig-like_fold"/>
</dbReference>
<dbReference type="OrthoDB" id="3666463at2"/>
<sequence length="283" mass="28888">MHVLKSLRAALVTAVAGTALVAVPATTANAAPPTSAIEVSSTTLHPGDTLTVTQTVYNTASFTITGAKGGLYAQGLPLTDFVDLVSCTGAIICYPFDGHYRADFGDLPGGESRMAVFTFKVRDDAPGSYTLRHQLVGDNYSFDALTGPVITIVPNSADVGVSLNAVAQGLLRSRITYTITVTNNGPADATGIRVTTAYPAGMSYAGSSNCARVGTTRTVNCDVASLASGASTTRSFSADAGLLTLGSFTATAQRTASSPSDPNAANDAASRSCTALTSLLVRC</sequence>
<proteinExistence type="predicted"/>
<gene>
    <name evidence="3" type="ORF">EV646_111197</name>
</gene>
<evidence type="ECO:0000256" key="1">
    <source>
        <dbReference type="SAM" id="SignalP"/>
    </source>
</evidence>
<feature type="domain" description="DUF11" evidence="2">
    <location>
        <begin position="172"/>
        <end position="271"/>
    </location>
</feature>
<reference evidence="3 4" key="1">
    <citation type="journal article" date="2015" name="Stand. Genomic Sci.">
        <title>Genomic Encyclopedia of Bacterial and Archaeal Type Strains, Phase III: the genomes of soil and plant-associated and newly described type strains.</title>
        <authorList>
            <person name="Whitman W.B."/>
            <person name="Woyke T."/>
            <person name="Klenk H.P."/>
            <person name="Zhou Y."/>
            <person name="Lilburn T.G."/>
            <person name="Beck B.J."/>
            <person name="De Vos P."/>
            <person name="Vandamme P."/>
            <person name="Eisen J.A."/>
            <person name="Garrity G."/>
            <person name="Hugenholtz P."/>
            <person name="Kyrpides N.C."/>
        </authorList>
    </citation>
    <scope>NUCLEOTIDE SEQUENCE [LARGE SCALE GENOMIC DNA]</scope>
    <source>
        <strain evidence="3 4">VKM Ac-2541</strain>
    </source>
</reference>
<dbReference type="GO" id="GO:0005975">
    <property type="term" value="P:carbohydrate metabolic process"/>
    <property type="evidence" value="ECO:0007669"/>
    <property type="project" value="UniProtKB-ARBA"/>
</dbReference>
<evidence type="ECO:0000313" key="3">
    <source>
        <dbReference type="EMBL" id="TCO44005.1"/>
    </source>
</evidence>
<feature type="chain" id="PRO_5020587573" evidence="1">
    <location>
        <begin position="31"/>
        <end position="283"/>
    </location>
</feature>
<dbReference type="Gene3D" id="2.60.40.10">
    <property type="entry name" value="Immunoglobulins"/>
    <property type="match status" value="1"/>
</dbReference>
<organism evidence="3 4">
    <name type="scientific">Kribbella antiqua</name>
    <dbReference type="NCBI Taxonomy" id="2512217"/>
    <lineage>
        <taxon>Bacteria</taxon>
        <taxon>Bacillati</taxon>
        <taxon>Actinomycetota</taxon>
        <taxon>Actinomycetes</taxon>
        <taxon>Propionibacteriales</taxon>
        <taxon>Kribbellaceae</taxon>
        <taxon>Kribbella</taxon>
    </lineage>
</organism>
<dbReference type="NCBIfam" id="TIGR01451">
    <property type="entry name" value="B_ant_repeat"/>
    <property type="match status" value="1"/>
</dbReference>
<feature type="signal peptide" evidence="1">
    <location>
        <begin position="1"/>
        <end position="30"/>
    </location>
</feature>
<dbReference type="EMBL" id="SLWR01000011">
    <property type="protein sequence ID" value="TCO44005.1"/>
    <property type="molecule type" value="Genomic_DNA"/>
</dbReference>
<dbReference type="AlphaFoldDB" id="A0A4R2IMR9"/>
<evidence type="ECO:0000259" key="2">
    <source>
        <dbReference type="Pfam" id="PF01345"/>
    </source>
</evidence>
<accession>A0A4R2IMR9</accession>
<dbReference type="InterPro" id="IPR001434">
    <property type="entry name" value="OmcB-like_DUF11"/>
</dbReference>
<name>A0A4R2IMR9_9ACTN</name>
<dbReference type="Pfam" id="PF01345">
    <property type="entry name" value="DUF11"/>
    <property type="match status" value="1"/>
</dbReference>
<comment type="caution">
    <text evidence="3">The sequence shown here is derived from an EMBL/GenBank/DDBJ whole genome shotgun (WGS) entry which is preliminary data.</text>
</comment>
<evidence type="ECO:0000313" key="4">
    <source>
        <dbReference type="Proteomes" id="UP000295573"/>
    </source>
</evidence>